<keyword evidence="5" id="KW-0012">Acyltransferase</keyword>
<sequence>MMASAPRPIAALHDVPADPRGSAIPGSRPGLHSPLQTAVWKKVSRLRGKPAFTGQGPGWHALAILEQRAVGSYLYVPYGPVARTEHGFLDGLEWARTVASESGALFLRVEPQVLRSWSAPTPQAEVSRQRAMLSRAGFRPALADLQPRRTRCIDLARPAEEVLGDMTGTNRTVYRSTAQRGISVGISRDPADIGYLAELMSTTAARSGFTAQEPGQLTALAEAVLPEGHGALFLARHDGRVISAILTLDGGGIRVFAHGATDRRFSRLRAHQSAVITAILDARRYGVQVADLYGIAPTDDPQHPWAGFSRFKASFGGYVVEHAGAWDLPVSPAAYKLVRSISALRRGVRTVRRSGLRVATPITARSEPGSRPRAGSAARWSPGTAS</sequence>
<dbReference type="GO" id="GO:0071555">
    <property type="term" value="P:cell wall organization"/>
    <property type="evidence" value="ECO:0007669"/>
    <property type="project" value="UniProtKB-KW"/>
</dbReference>
<keyword evidence="4" id="KW-0573">Peptidoglycan synthesis</keyword>
<proteinExistence type="inferred from homology"/>
<dbReference type="InterPro" id="IPR016181">
    <property type="entry name" value="Acyl_CoA_acyltransferase"/>
</dbReference>
<dbReference type="OrthoDB" id="4876905at2"/>
<dbReference type="EMBL" id="SZWF01000007">
    <property type="protein sequence ID" value="KAA9394371.1"/>
    <property type="molecule type" value="Genomic_DNA"/>
</dbReference>
<dbReference type="GO" id="GO:0009252">
    <property type="term" value="P:peptidoglycan biosynthetic process"/>
    <property type="evidence" value="ECO:0007669"/>
    <property type="project" value="UniProtKB-KW"/>
</dbReference>
<dbReference type="Proteomes" id="UP000325957">
    <property type="component" value="Unassembled WGS sequence"/>
</dbReference>
<evidence type="ECO:0000256" key="3">
    <source>
        <dbReference type="ARBA" id="ARBA00022960"/>
    </source>
</evidence>
<evidence type="ECO:0000256" key="5">
    <source>
        <dbReference type="ARBA" id="ARBA00023315"/>
    </source>
</evidence>
<dbReference type="Pfam" id="PF02388">
    <property type="entry name" value="FemAB"/>
    <property type="match status" value="1"/>
</dbReference>
<keyword evidence="2 8" id="KW-0808">Transferase</keyword>
<gene>
    <name evidence="8" type="ORF">FCK90_07850</name>
</gene>
<name>A0A5J5L069_9MICC</name>
<comment type="similarity">
    <text evidence="1">Belongs to the FemABX family.</text>
</comment>
<evidence type="ECO:0000313" key="9">
    <source>
        <dbReference type="Proteomes" id="UP000325957"/>
    </source>
</evidence>
<keyword evidence="6" id="KW-0961">Cell wall biogenesis/degradation</keyword>
<dbReference type="SUPFAM" id="SSF55729">
    <property type="entry name" value="Acyl-CoA N-acyltransferases (Nat)"/>
    <property type="match status" value="2"/>
</dbReference>
<dbReference type="Gene3D" id="3.40.630.30">
    <property type="match status" value="1"/>
</dbReference>
<keyword evidence="9" id="KW-1185">Reference proteome</keyword>
<dbReference type="PANTHER" id="PTHR36174:SF1">
    <property type="entry name" value="LIPID II:GLYCINE GLYCYLTRANSFERASE"/>
    <property type="match status" value="1"/>
</dbReference>
<evidence type="ECO:0000256" key="4">
    <source>
        <dbReference type="ARBA" id="ARBA00022984"/>
    </source>
</evidence>
<protein>
    <submittedName>
        <fullName evidence="8">Peptidoglycan bridge formation glycyltransferase FemA/FemB family protein</fullName>
    </submittedName>
</protein>
<feature type="region of interest" description="Disordered" evidence="7">
    <location>
        <begin position="1"/>
        <end position="28"/>
    </location>
</feature>
<evidence type="ECO:0000256" key="6">
    <source>
        <dbReference type="ARBA" id="ARBA00023316"/>
    </source>
</evidence>
<dbReference type="InterPro" id="IPR050644">
    <property type="entry name" value="PG_Glycine_Bridge_Synth"/>
</dbReference>
<accession>A0A5J5L069</accession>
<feature type="region of interest" description="Disordered" evidence="7">
    <location>
        <begin position="364"/>
        <end position="386"/>
    </location>
</feature>
<dbReference type="GO" id="GO:0008360">
    <property type="term" value="P:regulation of cell shape"/>
    <property type="evidence" value="ECO:0007669"/>
    <property type="project" value="UniProtKB-KW"/>
</dbReference>
<evidence type="ECO:0000256" key="7">
    <source>
        <dbReference type="SAM" id="MobiDB-lite"/>
    </source>
</evidence>
<evidence type="ECO:0000313" key="8">
    <source>
        <dbReference type="EMBL" id="KAA9394371.1"/>
    </source>
</evidence>
<reference evidence="8 9" key="1">
    <citation type="submission" date="2019-05" db="EMBL/GenBank/DDBJ databases">
        <title>Kocuria coralli sp. nov., a novel actinobacterium isolated from coral reef seawater.</title>
        <authorList>
            <person name="Li J."/>
        </authorList>
    </citation>
    <scope>NUCLEOTIDE SEQUENCE [LARGE SCALE GENOMIC DNA]</scope>
    <source>
        <strain evidence="8 9">SCSIO 13007</strain>
    </source>
</reference>
<keyword evidence="3" id="KW-0133">Cell shape</keyword>
<comment type="caution">
    <text evidence="8">The sequence shown here is derived from an EMBL/GenBank/DDBJ whole genome shotgun (WGS) entry which is preliminary data.</text>
</comment>
<evidence type="ECO:0000256" key="2">
    <source>
        <dbReference type="ARBA" id="ARBA00022679"/>
    </source>
</evidence>
<dbReference type="PANTHER" id="PTHR36174">
    <property type="entry name" value="LIPID II:GLYCINE GLYCYLTRANSFERASE"/>
    <property type="match status" value="1"/>
</dbReference>
<organism evidence="8 9">
    <name type="scientific">Kocuria coralli</name>
    <dbReference type="NCBI Taxonomy" id="1461025"/>
    <lineage>
        <taxon>Bacteria</taxon>
        <taxon>Bacillati</taxon>
        <taxon>Actinomycetota</taxon>
        <taxon>Actinomycetes</taxon>
        <taxon>Micrococcales</taxon>
        <taxon>Micrococcaceae</taxon>
        <taxon>Kocuria</taxon>
    </lineage>
</organism>
<dbReference type="AlphaFoldDB" id="A0A5J5L069"/>
<dbReference type="PROSITE" id="PS51191">
    <property type="entry name" value="FEMABX"/>
    <property type="match status" value="1"/>
</dbReference>
<evidence type="ECO:0000256" key="1">
    <source>
        <dbReference type="ARBA" id="ARBA00009943"/>
    </source>
</evidence>
<dbReference type="InterPro" id="IPR003447">
    <property type="entry name" value="FEMABX"/>
</dbReference>
<dbReference type="GO" id="GO:0016755">
    <property type="term" value="F:aminoacyltransferase activity"/>
    <property type="evidence" value="ECO:0007669"/>
    <property type="project" value="InterPro"/>
</dbReference>